<dbReference type="EMBL" id="LT841304">
    <property type="protein sequence ID" value="SMH63936.1"/>
    <property type="molecule type" value="Genomic_DNA"/>
</dbReference>
<accession>A0A1X7QGN2</accession>
<evidence type="ECO:0000313" key="1">
    <source>
        <dbReference type="EMBL" id="SMH63936.1"/>
    </source>
</evidence>
<keyword evidence="2" id="KW-1185">Reference proteome</keyword>
<name>A0A1X7QGN2_9CAUD</name>
<gene>
    <name evidence="1" type="ORF">SWAN_00051</name>
</gene>
<dbReference type="Proteomes" id="UP000281966">
    <property type="component" value="Segment"/>
</dbReference>
<organism evidence="1 2">
    <name type="scientific">Escherichia phage vB_EcoS_swan01</name>
    <dbReference type="NCBI Taxonomy" id="2496549"/>
    <lineage>
        <taxon>Viruses</taxon>
        <taxon>Duplodnaviria</taxon>
        <taxon>Heunggongvirae</taxon>
        <taxon>Uroviricota</taxon>
        <taxon>Caudoviricetes</taxon>
        <taxon>Drexlerviridae</taxon>
        <taxon>Tempevirinae</taxon>
        <taxon>Warwickvirus</taxon>
        <taxon>Warwickvirus ityhuna</taxon>
        <taxon>Warwickvirus swan01</taxon>
    </lineage>
</organism>
<reference evidence="2" key="1">
    <citation type="submission" date="2017-04" db="EMBL/GenBank/DDBJ databases">
        <authorList>
            <person name="Millard A."/>
            <person name="Redgwell R T."/>
            <person name="Michniewski S."/>
        </authorList>
    </citation>
    <scope>NUCLEOTIDE SEQUENCE [LARGE SCALE GENOMIC DNA]</scope>
</reference>
<evidence type="ECO:0000313" key="2">
    <source>
        <dbReference type="Proteomes" id="UP000281966"/>
    </source>
</evidence>
<protein>
    <submittedName>
        <fullName evidence="1">Uncharacterized protein</fullName>
    </submittedName>
</protein>
<sequence>MKTNKRVKHRFTDNHGDAIDVYKFGDRVFIDGTFEGGRRPDFRSILTVDQVRKLADKLNDLADEIEYKQIHFN</sequence>
<proteinExistence type="predicted"/>